<dbReference type="AlphaFoldDB" id="A0A0B7B4W2"/>
<name>A0A0B7B4W2_9EUPU</name>
<feature type="signal peptide" evidence="1">
    <location>
        <begin position="1"/>
        <end position="29"/>
    </location>
</feature>
<evidence type="ECO:0000313" key="2">
    <source>
        <dbReference type="EMBL" id="CEK88058.1"/>
    </source>
</evidence>
<evidence type="ECO:0000256" key="1">
    <source>
        <dbReference type="SAM" id="SignalP"/>
    </source>
</evidence>
<dbReference type="EMBL" id="HACG01041193">
    <property type="protein sequence ID" value="CEK88058.1"/>
    <property type="molecule type" value="Transcribed_RNA"/>
</dbReference>
<protein>
    <submittedName>
        <fullName evidence="2">Uncharacterized protein</fullName>
    </submittedName>
</protein>
<reference evidence="2" key="1">
    <citation type="submission" date="2014-12" db="EMBL/GenBank/DDBJ databases">
        <title>Insight into the proteome of Arion vulgaris.</title>
        <authorList>
            <person name="Aradska J."/>
            <person name="Bulat T."/>
            <person name="Smidak R."/>
            <person name="Sarate P."/>
            <person name="Gangsoo J."/>
            <person name="Sialana F."/>
            <person name="Bilban M."/>
            <person name="Lubec G."/>
        </authorList>
    </citation>
    <scope>NUCLEOTIDE SEQUENCE</scope>
    <source>
        <tissue evidence="2">Skin</tissue>
    </source>
</reference>
<feature type="chain" id="PRO_5002111751" evidence="1">
    <location>
        <begin position="30"/>
        <end position="50"/>
    </location>
</feature>
<keyword evidence="1" id="KW-0732">Signal</keyword>
<accession>A0A0B7B4W2</accession>
<gene>
    <name evidence="2" type="primary">ORF162934</name>
</gene>
<organism evidence="2">
    <name type="scientific">Arion vulgaris</name>
    <dbReference type="NCBI Taxonomy" id="1028688"/>
    <lineage>
        <taxon>Eukaryota</taxon>
        <taxon>Metazoa</taxon>
        <taxon>Spiralia</taxon>
        <taxon>Lophotrochozoa</taxon>
        <taxon>Mollusca</taxon>
        <taxon>Gastropoda</taxon>
        <taxon>Heterobranchia</taxon>
        <taxon>Euthyneura</taxon>
        <taxon>Panpulmonata</taxon>
        <taxon>Eupulmonata</taxon>
        <taxon>Stylommatophora</taxon>
        <taxon>Helicina</taxon>
        <taxon>Arionoidea</taxon>
        <taxon>Arionidae</taxon>
        <taxon>Arion</taxon>
    </lineage>
</organism>
<sequence length="50" mass="5678">MCQKEIGHPWLFTDMALSLLAEICHLTRALQELCSSGNNPRGLWKKCTCE</sequence>
<proteinExistence type="predicted"/>
<feature type="non-terminal residue" evidence="2">
    <location>
        <position position="50"/>
    </location>
</feature>